<dbReference type="PRINTS" id="PR00463">
    <property type="entry name" value="EP450I"/>
</dbReference>
<gene>
    <name evidence="14" type="ORF">SI8410_15019528</name>
</gene>
<keyword evidence="5 11" id="KW-0479">Metal-binding</keyword>
<keyword evidence="3 11" id="KW-0349">Heme</keyword>
<dbReference type="GO" id="GO:0016705">
    <property type="term" value="F:oxidoreductase activity, acting on paired donors, with incorporation or reduction of molecular oxygen"/>
    <property type="evidence" value="ECO:0007669"/>
    <property type="project" value="InterPro"/>
</dbReference>
<proteinExistence type="inferred from homology"/>
<evidence type="ECO:0000256" key="9">
    <source>
        <dbReference type="ARBA" id="ARBA00023033"/>
    </source>
</evidence>
<dbReference type="Pfam" id="PF00067">
    <property type="entry name" value="p450"/>
    <property type="match status" value="1"/>
</dbReference>
<dbReference type="FunFam" id="1.10.630.10:FF:000029">
    <property type="entry name" value="Cytochrome P450 734A1"/>
    <property type="match status" value="1"/>
</dbReference>
<dbReference type="Gene3D" id="1.10.630.10">
    <property type="entry name" value="Cytochrome P450"/>
    <property type="match status" value="1"/>
</dbReference>
<dbReference type="PRINTS" id="PR00385">
    <property type="entry name" value="P450"/>
</dbReference>
<evidence type="ECO:0000256" key="7">
    <source>
        <dbReference type="ARBA" id="ARBA00023002"/>
    </source>
</evidence>
<evidence type="ECO:0000256" key="12">
    <source>
        <dbReference type="RuleBase" id="RU000461"/>
    </source>
</evidence>
<evidence type="ECO:0000256" key="10">
    <source>
        <dbReference type="ARBA" id="ARBA00023136"/>
    </source>
</evidence>
<dbReference type="Proteomes" id="UP000663760">
    <property type="component" value="Chromosome 15"/>
</dbReference>
<evidence type="ECO:0000256" key="3">
    <source>
        <dbReference type="ARBA" id="ARBA00022617"/>
    </source>
</evidence>
<name>A0A7I8LG88_SPIIN</name>
<dbReference type="InterPro" id="IPR001128">
    <property type="entry name" value="Cyt_P450"/>
</dbReference>
<evidence type="ECO:0000256" key="13">
    <source>
        <dbReference type="SAM" id="Phobius"/>
    </source>
</evidence>
<evidence type="ECO:0000256" key="2">
    <source>
        <dbReference type="ARBA" id="ARBA00010617"/>
    </source>
</evidence>
<keyword evidence="9 12" id="KW-0503">Monooxygenase</keyword>
<comment type="cofactor">
    <cofactor evidence="11">
        <name>heme</name>
        <dbReference type="ChEBI" id="CHEBI:30413"/>
    </cofactor>
</comment>
<dbReference type="AlphaFoldDB" id="A0A7I8LG88"/>
<dbReference type="GO" id="GO:0020037">
    <property type="term" value="F:heme binding"/>
    <property type="evidence" value="ECO:0007669"/>
    <property type="project" value="InterPro"/>
</dbReference>
<keyword evidence="15" id="KW-1185">Reference proteome</keyword>
<dbReference type="PROSITE" id="PS00086">
    <property type="entry name" value="CYTOCHROME_P450"/>
    <property type="match status" value="1"/>
</dbReference>
<keyword evidence="10 13" id="KW-0472">Membrane</keyword>
<dbReference type="InterPro" id="IPR017972">
    <property type="entry name" value="Cyt_P450_CS"/>
</dbReference>
<dbReference type="GO" id="GO:0004497">
    <property type="term" value="F:monooxygenase activity"/>
    <property type="evidence" value="ECO:0007669"/>
    <property type="project" value="UniProtKB-KW"/>
</dbReference>
<dbReference type="GO" id="GO:0005506">
    <property type="term" value="F:iron ion binding"/>
    <property type="evidence" value="ECO:0007669"/>
    <property type="project" value="InterPro"/>
</dbReference>
<reference evidence="14" key="1">
    <citation type="submission" date="2020-02" db="EMBL/GenBank/DDBJ databases">
        <authorList>
            <person name="Scholz U."/>
            <person name="Mascher M."/>
            <person name="Fiebig A."/>
        </authorList>
    </citation>
    <scope>NUCLEOTIDE SEQUENCE</scope>
</reference>
<evidence type="ECO:0000313" key="14">
    <source>
        <dbReference type="EMBL" id="CAA7408850.1"/>
    </source>
</evidence>
<evidence type="ECO:0000313" key="15">
    <source>
        <dbReference type="Proteomes" id="UP000663760"/>
    </source>
</evidence>
<dbReference type="PANTHER" id="PTHR24282">
    <property type="entry name" value="CYTOCHROME P450 FAMILY MEMBER"/>
    <property type="match status" value="1"/>
</dbReference>
<keyword evidence="7 12" id="KW-0560">Oxidoreductase</keyword>
<dbReference type="InterPro" id="IPR050665">
    <property type="entry name" value="Cytochrome_P450_Monooxygen"/>
</dbReference>
<evidence type="ECO:0000256" key="6">
    <source>
        <dbReference type="ARBA" id="ARBA00022989"/>
    </source>
</evidence>
<comment type="subcellular location">
    <subcellularLocation>
        <location evidence="1">Membrane</location>
        <topology evidence="1">Single-pass membrane protein</topology>
    </subcellularLocation>
</comment>
<evidence type="ECO:0000256" key="5">
    <source>
        <dbReference type="ARBA" id="ARBA00022723"/>
    </source>
</evidence>
<evidence type="ECO:0000256" key="1">
    <source>
        <dbReference type="ARBA" id="ARBA00004167"/>
    </source>
</evidence>
<organism evidence="14 15">
    <name type="scientific">Spirodela intermedia</name>
    <name type="common">Intermediate duckweed</name>
    <dbReference type="NCBI Taxonomy" id="51605"/>
    <lineage>
        <taxon>Eukaryota</taxon>
        <taxon>Viridiplantae</taxon>
        <taxon>Streptophyta</taxon>
        <taxon>Embryophyta</taxon>
        <taxon>Tracheophyta</taxon>
        <taxon>Spermatophyta</taxon>
        <taxon>Magnoliopsida</taxon>
        <taxon>Liliopsida</taxon>
        <taxon>Araceae</taxon>
        <taxon>Lemnoideae</taxon>
        <taxon>Spirodela</taxon>
    </lineage>
</organism>
<feature type="transmembrane region" description="Helical" evidence="13">
    <location>
        <begin position="12"/>
        <end position="31"/>
    </location>
</feature>
<keyword evidence="6 13" id="KW-1133">Transmembrane helix</keyword>
<dbReference type="PANTHER" id="PTHR24282:SF224">
    <property type="entry name" value="CYTOCHROME P450 734A1"/>
    <property type="match status" value="1"/>
</dbReference>
<dbReference type="GO" id="GO:0016020">
    <property type="term" value="C:membrane"/>
    <property type="evidence" value="ECO:0007669"/>
    <property type="project" value="UniProtKB-SubCell"/>
</dbReference>
<keyword evidence="8 11" id="KW-0408">Iron</keyword>
<dbReference type="InterPro" id="IPR036396">
    <property type="entry name" value="Cyt_P450_sf"/>
</dbReference>
<protein>
    <submittedName>
        <fullName evidence="14">Uncharacterized protein</fullName>
    </submittedName>
</protein>
<accession>A0A7I8LG88</accession>
<dbReference type="GO" id="GO:0010268">
    <property type="term" value="P:brassinosteroid homeostasis"/>
    <property type="evidence" value="ECO:0007669"/>
    <property type="project" value="TreeGrafter"/>
</dbReference>
<sequence length="545" mass="60220">MKGEAWEGAGEWLWLPAALLLCAILAAWWALELLLWRPRRVEEHFSRQGIKGPPYRFFLGNLTELIRMTLEASSKPMALPFSHNILPRVLPFHNHWSKIYGSNFLVWFGPTARLTVGDPDLISEILVSRADAFERDERHPLVRHLEGEGLLNLQGERWAYHRKVVSPLFHPDNLGLLIPVIGNRMAEMAEQWVVSPESGEAEVEVTEYFQKLTGEVVSRAVLGGGYKHGEAIFGLQAQQMALAADAFRNVFFPGCCLLPTKRNTAYWKLNKEIRSSLARLIGLRKEQRAAAEAAPKDNHGPTDLLDLLIGAAVKTSSSPVPAPAITPHDIVEECKTFLHAGKQTTSSLLTWATVLLAMYPDWQDLARREVLLVCGWSSVPAAEQIGKLKKLSMILHETLRLYPPSVATTRTANTHVELGGRLIPRGTQLVISTLAVHHDQKLWGQDAGEFNPDRFVNGVAGAAAHPAAFMPFGLGARTCAGQRLALMQAKFAMAVLLRRFSFRLSPAYVHAPIVSMILSPQHGAPIIFKLLPETAAEDTSGSIIG</sequence>
<dbReference type="EMBL" id="LR746278">
    <property type="protein sequence ID" value="CAA7408850.1"/>
    <property type="molecule type" value="Genomic_DNA"/>
</dbReference>
<dbReference type="OrthoDB" id="1470350at2759"/>
<dbReference type="GO" id="GO:0016131">
    <property type="term" value="P:brassinosteroid metabolic process"/>
    <property type="evidence" value="ECO:0007669"/>
    <property type="project" value="TreeGrafter"/>
</dbReference>
<evidence type="ECO:0000256" key="4">
    <source>
        <dbReference type="ARBA" id="ARBA00022692"/>
    </source>
</evidence>
<keyword evidence="4 13" id="KW-0812">Transmembrane</keyword>
<dbReference type="SUPFAM" id="SSF48264">
    <property type="entry name" value="Cytochrome P450"/>
    <property type="match status" value="1"/>
</dbReference>
<comment type="similarity">
    <text evidence="2 12">Belongs to the cytochrome P450 family.</text>
</comment>
<dbReference type="InterPro" id="IPR002401">
    <property type="entry name" value="Cyt_P450_E_grp-I"/>
</dbReference>
<evidence type="ECO:0000256" key="8">
    <source>
        <dbReference type="ARBA" id="ARBA00023004"/>
    </source>
</evidence>
<feature type="binding site" description="axial binding residue" evidence="11">
    <location>
        <position position="479"/>
    </location>
    <ligand>
        <name>heme</name>
        <dbReference type="ChEBI" id="CHEBI:30413"/>
    </ligand>
    <ligandPart>
        <name>Fe</name>
        <dbReference type="ChEBI" id="CHEBI:18248"/>
    </ligandPart>
</feature>
<evidence type="ECO:0000256" key="11">
    <source>
        <dbReference type="PIRSR" id="PIRSR602401-1"/>
    </source>
</evidence>